<keyword evidence="2" id="KW-1185">Reference proteome</keyword>
<dbReference type="EMBL" id="CM042009">
    <property type="protein sequence ID" value="KAI3787719.1"/>
    <property type="molecule type" value="Genomic_DNA"/>
</dbReference>
<sequence>MYVFFSLSQFFSSNRSDYMFPWRCLRFVSTHASVAHAIWDFDWYNCGRGNWCQSCNYKHIDFQVSIFLPYCSTMDTSILSSLCGEQRLPQELLYRTKAMLKAGLKQERVLREDEVGLKQCLEMLEIFKSYSTKTSLLDDLSFYGNREKMLKAKRISKAAFQTEKNSKSGEMMIGEGSMNDPTSSLINLTRNLSINSNTPKASIGDKSLQRLHNLKTFNHLDAIKSLSRILLSTLEEQLQFKLNPNMKEITKEGSGSLTSSETSSPLFIFGNRKGNCNHLQVFRV</sequence>
<evidence type="ECO:0000313" key="2">
    <source>
        <dbReference type="Proteomes" id="UP001055811"/>
    </source>
</evidence>
<gene>
    <name evidence="1" type="ORF">L2E82_00083</name>
</gene>
<comment type="caution">
    <text evidence="1">The sequence shown here is derived from an EMBL/GenBank/DDBJ whole genome shotgun (WGS) entry which is preliminary data.</text>
</comment>
<protein>
    <submittedName>
        <fullName evidence="1">Uncharacterized protein</fullName>
    </submittedName>
</protein>
<evidence type="ECO:0000313" key="1">
    <source>
        <dbReference type="EMBL" id="KAI3787719.1"/>
    </source>
</evidence>
<proteinExistence type="predicted"/>
<name>A0ACB9GVT2_CICIN</name>
<reference evidence="1 2" key="2">
    <citation type="journal article" date="2022" name="Mol. Ecol. Resour.">
        <title>The genomes of chicory, endive, great burdock and yacon provide insights into Asteraceae paleo-polyploidization history and plant inulin production.</title>
        <authorList>
            <person name="Fan W."/>
            <person name="Wang S."/>
            <person name="Wang H."/>
            <person name="Wang A."/>
            <person name="Jiang F."/>
            <person name="Liu H."/>
            <person name="Zhao H."/>
            <person name="Xu D."/>
            <person name="Zhang Y."/>
        </authorList>
    </citation>
    <scope>NUCLEOTIDE SEQUENCE [LARGE SCALE GENOMIC DNA]</scope>
    <source>
        <strain evidence="2">cv. Punajuju</strain>
        <tissue evidence="1">Leaves</tissue>
    </source>
</reference>
<dbReference type="Proteomes" id="UP001055811">
    <property type="component" value="Linkage Group LG01"/>
</dbReference>
<accession>A0ACB9GVT2</accession>
<reference evidence="2" key="1">
    <citation type="journal article" date="2022" name="Mol. Ecol. Resour.">
        <title>The genomes of chicory, endive, great burdock and yacon provide insights into Asteraceae palaeo-polyploidization history and plant inulin production.</title>
        <authorList>
            <person name="Fan W."/>
            <person name="Wang S."/>
            <person name="Wang H."/>
            <person name="Wang A."/>
            <person name="Jiang F."/>
            <person name="Liu H."/>
            <person name="Zhao H."/>
            <person name="Xu D."/>
            <person name="Zhang Y."/>
        </authorList>
    </citation>
    <scope>NUCLEOTIDE SEQUENCE [LARGE SCALE GENOMIC DNA]</scope>
    <source>
        <strain evidence="2">cv. Punajuju</strain>
    </source>
</reference>
<organism evidence="1 2">
    <name type="scientific">Cichorium intybus</name>
    <name type="common">Chicory</name>
    <dbReference type="NCBI Taxonomy" id="13427"/>
    <lineage>
        <taxon>Eukaryota</taxon>
        <taxon>Viridiplantae</taxon>
        <taxon>Streptophyta</taxon>
        <taxon>Embryophyta</taxon>
        <taxon>Tracheophyta</taxon>
        <taxon>Spermatophyta</taxon>
        <taxon>Magnoliopsida</taxon>
        <taxon>eudicotyledons</taxon>
        <taxon>Gunneridae</taxon>
        <taxon>Pentapetalae</taxon>
        <taxon>asterids</taxon>
        <taxon>campanulids</taxon>
        <taxon>Asterales</taxon>
        <taxon>Asteraceae</taxon>
        <taxon>Cichorioideae</taxon>
        <taxon>Cichorieae</taxon>
        <taxon>Cichoriinae</taxon>
        <taxon>Cichorium</taxon>
    </lineage>
</organism>